<sequence length="54" mass="6075">MFTPLSFIKHAQSACIIHPFDYKGGIGMLKGIGKKKKNCVPGEVLRYYGVDFRN</sequence>
<reference evidence="1 2" key="1">
    <citation type="journal article" date="2014" name="Syst. Appl. Microbiol.">
        <title>Genomic insights into the taxonomic status of the three subspecies of Bacillus subtilis.</title>
        <authorList>
            <person name="Yi H."/>
            <person name="Chun J."/>
            <person name="Cha C.J."/>
        </authorList>
    </citation>
    <scope>NUCLEOTIDE SEQUENCE [LARGE SCALE GENOMIC DNA]</scope>
    <source>
        <strain evidence="1 2">KCTC 13429</strain>
    </source>
</reference>
<comment type="caution">
    <text evidence="1">The sequence shown here is derived from an EMBL/GenBank/DDBJ whole genome shotgun (WGS) entry which is preliminary data.</text>
</comment>
<proteinExistence type="predicted"/>
<dbReference type="AlphaFoldDB" id="A0A9W5LGX5"/>
<dbReference type="Proteomes" id="UP000011182">
    <property type="component" value="Unassembled WGS sequence"/>
</dbReference>
<evidence type="ECO:0000313" key="2">
    <source>
        <dbReference type="Proteomes" id="UP000011182"/>
    </source>
</evidence>
<organism evidence="1 2">
    <name type="scientific">Bacillus inaquosorum KCTC 13429</name>
    <dbReference type="NCBI Taxonomy" id="1236548"/>
    <lineage>
        <taxon>Bacteria</taxon>
        <taxon>Bacillati</taxon>
        <taxon>Bacillota</taxon>
        <taxon>Bacilli</taxon>
        <taxon>Bacillales</taxon>
        <taxon>Bacillaceae</taxon>
        <taxon>Bacillus</taxon>
    </lineage>
</organism>
<protein>
    <submittedName>
        <fullName evidence="1">Uncharacterized protein</fullName>
    </submittedName>
</protein>
<name>A0A9W5LGX5_9BACI</name>
<gene>
    <name evidence="1" type="ORF">BSI_29230</name>
</gene>
<evidence type="ECO:0000313" key="1">
    <source>
        <dbReference type="EMBL" id="ELS60523.1"/>
    </source>
</evidence>
<keyword evidence="2" id="KW-1185">Reference proteome</keyword>
<accession>A0A9W5LGX5</accession>
<dbReference type="EMBL" id="AMXN01000005">
    <property type="protein sequence ID" value="ELS60523.1"/>
    <property type="molecule type" value="Genomic_DNA"/>
</dbReference>